<dbReference type="RefSeq" id="XP_043004340.1">
    <property type="nucleotide sequence ID" value="XM_043158985.1"/>
</dbReference>
<evidence type="ECO:0000256" key="5">
    <source>
        <dbReference type="ARBA" id="ARBA00023157"/>
    </source>
</evidence>
<evidence type="ECO:0000256" key="4">
    <source>
        <dbReference type="ARBA" id="ARBA00022525"/>
    </source>
</evidence>
<keyword evidence="7" id="KW-0732">Signal</keyword>
<evidence type="ECO:0000256" key="2">
    <source>
        <dbReference type="ARBA" id="ARBA00010446"/>
    </source>
</evidence>
<dbReference type="EMBL" id="CM032189">
    <property type="protein sequence ID" value="KAG7087869.1"/>
    <property type="molecule type" value="Genomic_DNA"/>
</dbReference>
<evidence type="ECO:0000313" key="8">
    <source>
        <dbReference type="EMBL" id="KAG7087869.1"/>
    </source>
</evidence>
<comment type="caution">
    <text evidence="8">The sequence shown here is derived from an EMBL/GenBank/DDBJ whole genome shotgun (WGS) entry which is preliminary data.</text>
</comment>
<keyword evidence="9" id="KW-1185">Reference proteome</keyword>
<gene>
    <name evidence="8" type="ORF">E1B28_013807</name>
</gene>
<name>A0A9P7RQH4_9AGAR</name>
<dbReference type="KEGG" id="more:E1B28_013807"/>
<organism evidence="8 9">
    <name type="scientific">Marasmius oreades</name>
    <name type="common">fairy-ring Marasmius</name>
    <dbReference type="NCBI Taxonomy" id="181124"/>
    <lineage>
        <taxon>Eukaryota</taxon>
        <taxon>Fungi</taxon>
        <taxon>Dikarya</taxon>
        <taxon>Basidiomycota</taxon>
        <taxon>Agaricomycotina</taxon>
        <taxon>Agaricomycetes</taxon>
        <taxon>Agaricomycetidae</taxon>
        <taxon>Agaricales</taxon>
        <taxon>Marasmiineae</taxon>
        <taxon>Marasmiaceae</taxon>
        <taxon>Marasmius</taxon>
    </lineage>
</organism>
<keyword evidence="4 7" id="KW-0964">Secreted</keyword>
<dbReference type="GeneID" id="66082882"/>
<proteinExistence type="inferred from homology"/>
<feature type="signal peptide" evidence="7">
    <location>
        <begin position="1"/>
        <end position="22"/>
    </location>
</feature>
<dbReference type="CDD" id="cd23507">
    <property type="entry name" value="hydrophobin_I"/>
    <property type="match status" value="1"/>
</dbReference>
<keyword evidence="5 7" id="KW-1015">Disulfide bond</keyword>
<comment type="subcellular location">
    <subcellularLocation>
        <location evidence="1 7">Secreted</location>
        <location evidence="1 7">Cell wall</location>
    </subcellularLocation>
</comment>
<dbReference type="AlphaFoldDB" id="A0A9P7RQH4"/>
<evidence type="ECO:0000313" key="9">
    <source>
        <dbReference type="Proteomes" id="UP001049176"/>
    </source>
</evidence>
<dbReference type="Pfam" id="PF01185">
    <property type="entry name" value="Hydrophobin"/>
    <property type="match status" value="1"/>
</dbReference>
<dbReference type="SMART" id="SM00075">
    <property type="entry name" value="HYDRO"/>
    <property type="match status" value="1"/>
</dbReference>
<protein>
    <recommendedName>
        <fullName evidence="7">Hydrophobin</fullName>
    </recommendedName>
</protein>
<comment type="similarity">
    <text evidence="2 7">Belongs to the fungal hydrophobin family.</text>
</comment>
<sequence>MLCKKFVSVSALATLAAGASRAIERQDQSPQCCQQVLRADSSDGQAILSLLNIVLQDFNVLVGFGCAPISVSDGGSGTCSPGTPVVCADASHGGIVDLDCVPIT</sequence>
<evidence type="ECO:0000256" key="6">
    <source>
        <dbReference type="ARBA" id="ARBA00093546"/>
    </source>
</evidence>
<dbReference type="Proteomes" id="UP001049176">
    <property type="component" value="Chromosome 9"/>
</dbReference>
<comment type="subunit">
    <text evidence="6">Self-assembles to form functional amyloid fibrils called rodlets. Self-assembly into fibrillar rodlets occurs spontaneously at hydrophobic:hydrophilic interfaces and the rodlets further associate laterally to form amphipathic monolayers.</text>
</comment>
<dbReference type="GO" id="GO:0005199">
    <property type="term" value="F:structural constituent of cell wall"/>
    <property type="evidence" value="ECO:0007669"/>
    <property type="project" value="InterPro"/>
</dbReference>
<evidence type="ECO:0000256" key="3">
    <source>
        <dbReference type="ARBA" id="ARBA00022512"/>
    </source>
</evidence>
<dbReference type="OrthoDB" id="4225815at2759"/>
<dbReference type="GO" id="GO:0009277">
    <property type="term" value="C:fungal-type cell wall"/>
    <property type="evidence" value="ECO:0007669"/>
    <property type="project" value="InterPro"/>
</dbReference>
<keyword evidence="3 7" id="KW-0134">Cell wall</keyword>
<reference evidence="8" key="1">
    <citation type="journal article" date="2021" name="Genome Biol. Evol.">
        <title>The assembled and annotated genome of the fairy-ring fungus Marasmius oreades.</title>
        <authorList>
            <person name="Hiltunen M."/>
            <person name="Ament-Velasquez S.L."/>
            <person name="Johannesson H."/>
        </authorList>
    </citation>
    <scope>NUCLEOTIDE SEQUENCE</scope>
    <source>
        <strain evidence="8">03SP1</strain>
    </source>
</reference>
<evidence type="ECO:0000256" key="7">
    <source>
        <dbReference type="RuleBase" id="RU365009"/>
    </source>
</evidence>
<dbReference type="InterPro" id="IPR001338">
    <property type="entry name" value="Class_I_Hydrophobin"/>
</dbReference>
<accession>A0A9P7RQH4</accession>
<evidence type="ECO:0000256" key="1">
    <source>
        <dbReference type="ARBA" id="ARBA00004191"/>
    </source>
</evidence>
<feature type="chain" id="PRO_5040544514" description="Hydrophobin" evidence="7">
    <location>
        <begin position="23"/>
        <end position="104"/>
    </location>
</feature>